<protein>
    <submittedName>
        <fullName evidence="1">Ribose-phosphate pyrophosphokinase</fullName>
        <ecNumber evidence="1">2.7.6.1</ecNumber>
    </submittedName>
</protein>
<dbReference type="AlphaFoldDB" id="A0A9D9HKZ9"/>
<dbReference type="EC" id="2.7.6.1" evidence="1"/>
<dbReference type="EMBL" id="JADIMK010000052">
    <property type="protein sequence ID" value="MBO8455770.1"/>
    <property type="molecule type" value="Genomic_DNA"/>
</dbReference>
<keyword evidence="1" id="KW-0808">Transferase</keyword>
<evidence type="ECO:0000313" key="1">
    <source>
        <dbReference type="EMBL" id="MBO8455770.1"/>
    </source>
</evidence>
<sequence>DKSKITVLSVADTFANIIDKVYNYEPISDSFIF</sequence>
<gene>
    <name evidence="1" type="ORF">IAC08_05140</name>
</gene>
<accession>A0A9D9HKZ9</accession>
<dbReference type="GO" id="GO:0004749">
    <property type="term" value="F:ribose phosphate diphosphokinase activity"/>
    <property type="evidence" value="ECO:0007669"/>
    <property type="project" value="UniProtKB-EC"/>
</dbReference>
<reference evidence="1" key="2">
    <citation type="journal article" date="2021" name="PeerJ">
        <title>Extensive microbial diversity within the chicken gut microbiome revealed by metagenomics and culture.</title>
        <authorList>
            <person name="Gilroy R."/>
            <person name="Ravi A."/>
            <person name="Getino M."/>
            <person name="Pursley I."/>
            <person name="Horton D.L."/>
            <person name="Alikhan N.F."/>
            <person name="Baker D."/>
            <person name="Gharbi K."/>
            <person name="Hall N."/>
            <person name="Watson M."/>
            <person name="Adriaenssens E.M."/>
            <person name="Foster-Nyarko E."/>
            <person name="Jarju S."/>
            <person name="Secka A."/>
            <person name="Antonio M."/>
            <person name="Oren A."/>
            <person name="Chaudhuri R.R."/>
            <person name="La Ragione R."/>
            <person name="Hildebrand F."/>
            <person name="Pallen M.J."/>
        </authorList>
    </citation>
    <scope>NUCLEOTIDE SEQUENCE</scope>
    <source>
        <strain evidence="1">B1-3475</strain>
    </source>
</reference>
<evidence type="ECO:0000313" key="2">
    <source>
        <dbReference type="Proteomes" id="UP000823617"/>
    </source>
</evidence>
<name>A0A9D9HKZ9_9BACT</name>
<reference evidence="1" key="1">
    <citation type="submission" date="2020-10" db="EMBL/GenBank/DDBJ databases">
        <authorList>
            <person name="Gilroy R."/>
        </authorList>
    </citation>
    <scope>NUCLEOTIDE SEQUENCE</scope>
    <source>
        <strain evidence="1">B1-3475</strain>
    </source>
</reference>
<dbReference type="Proteomes" id="UP000823617">
    <property type="component" value="Unassembled WGS sequence"/>
</dbReference>
<feature type="non-terminal residue" evidence="1">
    <location>
        <position position="1"/>
    </location>
</feature>
<comment type="caution">
    <text evidence="1">The sequence shown here is derived from an EMBL/GenBank/DDBJ whole genome shotgun (WGS) entry which is preliminary data.</text>
</comment>
<proteinExistence type="predicted"/>
<organism evidence="1 2">
    <name type="scientific">Candidatus Cryptobacteroides intestinigallinarum</name>
    <dbReference type="NCBI Taxonomy" id="2840767"/>
    <lineage>
        <taxon>Bacteria</taxon>
        <taxon>Pseudomonadati</taxon>
        <taxon>Bacteroidota</taxon>
        <taxon>Bacteroidia</taxon>
        <taxon>Bacteroidales</taxon>
        <taxon>Candidatus Cryptobacteroides</taxon>
    </lineage>
</organism>